<protein>
    <submittedName>
        <fullName evidence="1">Uncharacterized protein</fullName>
    </submittedName>
</protein>
<dbReference type="AlphaFoldDB" id="A0AAX1QF86"/>
<organism evidence="1 2">
    <name type="scientific">Priestia endophytica</name>
    <dbReference type="NCBI Taxonomy" id="135735"/>
    <lineage>
        <taxon>Bacteria</taxon>
        <taxon>Bacillati</taxon>
        <taxon>Bacillota</taxon>
        <taxon>Bacilli</taxon>
        <taxon>Bacillales</taxon>
        <taxon>Bacillaceae</taxon>
        <taxon>Priestia</taxon>
    </lineage>
</organism>
<name>A0AAX1QF86_9BACI</name>
<proteinExistence type="predicted"/>
<sequence length="60" mass="6908">MIPTHKKITDKETGWSKDSKTCEFVIDGIKDKTARIIKTIPMVFMNISPFDVNPFTIESY</sequence>
<comment type="caution">
    <text evidence="1">The sequence shown here is derived from an EMBL/GenBank/DDBJ whole genome shotgun (WGS) entry which is preliminary data.</text>
</comment>
<dbReference type="EMBL" id="LVYK01000002">
    <property type="protein sequence ID" value="RAS81728.1"/>
    <property type="molecule type" value="Genomic_DNA"/>
</dbReference>
<accession>A0AAX1QF86</accession>
<reference evidence="1 2" key="1">
    <citation type="submission" date="2016-03" db="EMBL/GenBank/DDBJ databases">
        <title>Comparison of Bacillus endophyticus and B. anthracis characteristics using whole genome sequence analysis and microbiological techniques.</title>
        <authorList>
            <person name="Lekota K.E."/>
            <person name="Mafofo J."/>
            <person name="Rees J."/>
            <person name="Muchadeyi F.C."/>
            <person name="Madoroba E."/>
            <person name="Van Heerden H."/>
        </authorList>
    </citation>
    <scope>NUCLEOTIDE SEQUENCE [LARGE SCALE GENOMIC DNA]</scope>
    <source>
        <strain evidence="1 2">3631_10C</strain>
    </source>
</reference>
<evidence type="ECO:0000313" key="1">
    <source>
        <dbReference type="EMBL" id="RAS81728.1"/>
    </source>
</evidence>
<evidence type="ECO:0000313" key="2">
    <source>
        <dbReference type="Proteomes" id="UP000250174"/>
    </source>
</evidence>
<gene>
    <name evidence="1" type="ORF">A3864_02565</name>
</gene>
<dbReference type="Proteomes" id="UP000250174">
    <property type="component" value="Unassembled WGS sequence"/>
</dbReference>